<feature type="region of interest" description="Disordered" evidence="2">
    <location>
        <begin position="158"/>
        <end position="181"/>
    </location>
</feature>
<dbReference type="AlphaFoldDB" id="A0A2X4UEV7"/>
<dbReference type="KEGG" id="rcr:NCTC10994_03530"/>
<dbReference type="GO" id="GO:0003700">
    <property type="term" value="F:DNA-binding transcription factor activity"/>
    <property type="evidence" value="ECO:0007669"/>
    <property type="project" value="TreeGrafter"/>
</dbReference>
<protein>
    <submittedName>
        <fullName evidence="4">Transcriptional regulator</fullName>
    </submittedName>
</protein>
<feature type="domain" description="HTH cro/C1-type" evidence="3">
    <location>
        <begin position="58"/>
        <end position="112"/>
    </location>
</feature>
<dbReference type="SMART" id="SM00530">
    <property type="entry name" value="HTH_XRE"/>
    <property type="match status" value="1"/>
</dbReference>
<dbReference type="CDD" id="cd00093">
    <property type="entry name" value="HTH_XRE"/>
    <property type="match status" value="1"/>
</dbReference>
<dbReference type="InterPro" id="IPR001387">
    <property type="entry name" value="Cro/C1-type_HTH"/>
</dbReference>
<dbReference type="Pfam" id="PF01381">
    <property type="entry name" value="HTH_3"/>
    <property type="match status" value="1"/>
</dbReference>
<feature type="region of interest" description="Disordered" evidence="2">
    <location>
        <begin position="1"/>
        <end position="41"/>
    </location>
</feature>
<dbReference type="Proteomes" id="UP000249091">
    <property type="component" value="Chromosome 1"/>
</dbReference>
<dbReference type="PANTHER" id="PTHR46797:SF1">
    <property type="entry name" value="METHYLPHOSPHONATE SYNTHASE"/>
    <property type="match status" value="1"/>
</dbReference>
<evidence type="ECO:0000313" key="4">
    <source>
        <dbReference type="EMBL" id="SQI37221.1"/>
    </source>
</evidence>
<dbReference type="GO" id="GO:0005829">
    <property type="term" value="C:cytosol"/>
    <property type="evidence" value="ECO:0007669"/>
    <property type="project" value="TreeGrafter"/>
</dbReference>
<evidence type="ECO:0000256" key="1">
    <source>
        <dbReference type="ARBA" id="ARBA00023125"/>
    </source>
</evidence>
<gene>
    <name evidence="4" type="ORF">NCTC10994_03530</name>
</gene>
<reference evidence="4 5" key="1">
    <citation type="submission" date="2018-06" db="EMBL/GenBank/DDBJ databases">
        <authorList>
            <consortium name="Pathogen Informatics"/>
            <person name="Doyle S."/>
        </authorList>
    </citation>
    <scope>NUCLEOTIDE SEQUENCE [LARGE SCALE GENOMIC DNA]</scope>
    <source>
        <strain evidence="4 5">NCTC10994</strain>
    </source>
</reference>
<feature type="compositionally biased region" description="Basic and acidic residues" evidence="2">
    <location>
        <begin position="169"/>
        <end position="181"/>
    </location>
</feature>
<evidence type="ECO:0000259" key="3">
    <source>
        <dbReference type="PROSITE" id="PS50943"/>
    </source>
</evidence>
<name>A0A2X4UEV7_9NOCA</name>
<proteinExistence type="predicted"/>
<dbReference type="InterPro" id="IPR050807">
    <property type="entry name" value="TransReg_Diox_bact_type"/>
</dbReference>
<dbReference type="InterPro" id="IPR010982">
    <property type="entry name" value="Lambda_DNA-bd_dom_sf"/>
</dbReference>
<dbReference type="GO" id="GO:0003677">
    <property type="term" value="F:DNA binding"/>
    <property type="evidence" value="ECO:0007669"/>
    <property type="project" value="UniProtKB-KW"/>
</dbReference>
<sequence length="181" mass="19613">MGDVPTDERRDDPGSDPGTAEDPGDRPHADSEADGNEGPGDIAARVVNSAAQDIGSFIRAQREGAQVSLRQLSKLAGVSNPYLSQIERGLRKPSAEVLAQIAKGLRLSAEVLYVRAGILEDRPQSAFRDALLGDPVLTERQRQVLFDIYDSFCRENQAAPTETASDAGSDIRHHTDFDEEN</sequence>
<keyword evidence="1" id="KW-0238">DNA-binding</keyword>
<evidence type="ECO:0000313" key="5">
    <source>
        <dbReference type="Proteomes" id="UP000249091"/>
    </source>
</evidence>
<accession>A0A2X4UEV7</accession>
<evidence type="ECO:0000256" key="2">
    <source>
        <dbReference type="SAM" id="MobiDB-lite"/>
    </source>
</evidence>
<dbReference type="Gene3D" id="1.10.260.40">
    <property type="entry name" value="lambda repressor-like DNA-binding domains"/>
    <property type="match status" value="1"/>
</dbReference>
<dbReference type="PANTHER" id="PTHR46797">
    <property type="entry name" value="HTH-TYPE TRANSCRIPTIONAL REGULATOR"/>
    <property type="match status" value="1"/>
</dbReference>
<keyword evidence="5" id="KW-1185">Reference proteome</keyword>
<dbReference type="STRING" id="1219011.GCA_001895045_03832"/>
<dbReference type="SUPFAM" id="SSF47413">
    <property type="entry name" value="lambda repressor-like DNA-binding domains"/>
    <property type="match status" value="1"/>
</dbReference>
<organism evidence="4 5">
    <name type="scientific">Rhodococcus coprophilus</name>
    <dbReference type="NCBI Taxonomy" id="38310"/>
    <lineage>
        <taxon>Bacteria</taxon>
        <taxon>Bacillati</taxon>
        <taxon>Actinomycetota</taxon>
        <taxon>Actinomycetes</taxon>
        <taxon>Mycobacteriales</taxon>
        <taxon>Nocardiaceae</taxon>
        <taxon>Rhodococcus</taxon>
    </lineage>
</organism>
<dbReference type="PROSITE" id="PS50943">
    <property type="entry name" value="HTH_CROC1"/>
    <property type="match status" value="1"/>
</dbReference>
<feature type="compositionally biased region" description="Basic and acidic residues" evidence="2">
    <location>
        <begin position="1"/>
        <end position="13"/>
    </location>
</feature>
<dbReference type="EMBL" id="LS483468">
    <property type="protein sequence ID" value="SQI37221.1"/>
    <property type="molecule type" value="Genomic_DNA"/>
</dbReference>